<keyword evidence="1" id="KW-0472">Membrane</keyword>
<evidence type="ECO:0000313" key="3">
    <source>
        <dbReference type="Proteomes" id="UP000254512"/>
    </source>
</evidence>
<evidence type="ECO:0000313" key="2">
    <source>
        <dbReference type="EMBL" id="STO56747.1"/>
    </source>
</evidence>
<organism evidence="2 3">
    <name type="scientific">Grimontia hollisae</name>
    <name type="common">Vibrio hollisae</name>
    <dbReference type="NCBI Taxonomy" id="673"/>
    <lineage>
        <taxon>Bacteria</taxon>
        <taxon>Pseudomonadati</taxon>
        <taxon>Pseudomonadota</taxon>
        <taxon>Gammaproteobacteria</taxon>
        <taxon>Vibrionales</taxon>
        <taxon>Vibrionaceae</taxon>
        <taxon>Grimontia</taxon>
    </lineage>
</organism>
<feature type="transmembrane region" description="Helical" evidence="1">
    <location>
        <begin position="114"/>
        <end position="135"/>
    </location>
</feature>
<gene>
    <name evidence="2" type="ORF">NCTC11645_01121</name>
</gene>
<name>A0A377HKQ4_GRIHO</name>
<keyword evidence="1" id="KW-0812">Transmembrane</keyword>
<dbReference type="Proteomes" id="UP000254512">
    <property type="component" value="Unassembled WGS sequence"/>
</dbReference>
<feature type="transmembrane region" description="Helical" evidence="1">
    <location>
        <begin position="141"/>
        <end position="163"/>
    </location>
</feature>
<protein>
    <submittedName>
        <fullName evidence="2">Protein of uncharacterized function (DUF3154)</fullName>
    </submittedName>
</protein>
<accession>A0A377HKQ4</accession>
<dbReference type="RefSeq" id="WP_115659508.1">
    <property type="nucleotide sequence ID" value="NZ_UGHD01000002.1"/>
</dbReference>
<dbReference type="InterPro" id="IPR021497">
    <property type="entry name" value="GTA_holin_3TM"/>
</dbReference>
<proteinExistence type="predicted"/>
<dbReference type="EMBL" id="UGHD01000002">
    <property type="protein sequence ID" value="STO56747.1"/>
    <property type="molecule type" value="Genomic_DNA"/>
</dbReference>
<dbReference type="STRING" id="673.AL542_10645"/>
<keyword evidence="1" id="KW-1133">Transmembrane helix</keyword>
<evidence type="ECO:0000256" key="1">
    <source>
        <dbReference type="SAM" id="Phobius"/>
    </source>
</evidence>
<reference evidence="2 3" key="1">
    <citation type="submission" date="2018-06" db="EMBL/GenBank/DDBJ databases">
        <authorList>
            <consortium name="Pathogen Informatics"/>
            <person name="Doyle S."/>
        </authorList>
    </citation>
    <scope>NUCLEOTIDE SEQUENCE [LARGE SCALE GENOMIC DNA]</scope>
    <source>
        <strain evidence="2 3">NCTC11645</strain>
    </source>
</reference>
<dbReference type="Pfam" id="PF11351">
    <property type="entry name" value="GTA_holin_3TM"/>
    <property type="match status" value="1"/>
</dbReference>
<dbReference type="AlphaFoldDB" id="A0A377HKQ4"/>
<sequence length="194" mass="20600">MWDKVKGLIGNAAPLIGTVIGGPVGASVGAMVASKLGVENSAQAIELELATNPDALLKVQELEFTHEQELQKLAFEHAKLESEERKLAITEQTRVMQAELASNDAFVRRWRPTFGYAMCLAWVLLFFGVAFALVFHPAQAAAVINAVVALTPLFSVALAVLGISIHKRSQDKQVAKGMAPAGILGGLKQAVKGG</sequence>